<sequence>MADLEDLLLEAAGRTGTPGKHRHSRALSRLKREASYSDGSDSDDDPGNATKKPFGSQVPLKKRQNPTDKEDDRGSLEHDGDYGDDDNMGSGGDESDVGSDLYKDEDDREQLAQMTELQREMILSERAQRRDDQRLTERVRAKQSGKKIKVLKESPDPPSRVRSSVRYAERASAKDGALNELRAKRLKQQDADGYRKLGNTVGENSVSRNTLSLKRKCTEAAQSSDSSQGENQGPIHRRNEELAGEEELDDSDDGKSNVEEALT</sequence>
<dbReference type="OrthoDB" id="166375at2759"/>
<feature type="compositionally biased region" description="Polar residues" evidence="1">
    <location>
        <begin position="201"/>
        <end position="212"/>
    </location>
</feature>
<feature type="compositionally biased region" description="Acidic residues" evidence="1">
    <location>
        <begin position="82"/>
        <end position="108"/>
    </location>
</feature>
<feature type="compositionally biased region" description="Polar residues" evidence="1">
    <location>
        <begin position="220"/>
        <end position="231"/>
    </location>
</feature>
<dbReference type="Proteomes" id="UP000230069">
    <property type="component" value="Unassembled WGS sequence"/>
</dbReference>
<reference evidence="2 3" key="1">
    <citation type="submission" date="2017-09" db="EMBL/GenBank/DDBJ databases">
        <title>WGS assembly of Aquilegia coerulea Goldsmith.</title>
        <authorList>
            <person name="Hodges S."/>
            <person name="Kramer E."/>
            <person name="Nordborg M."/>
            <person name="Tomkins J."/>
            <person name="Borevitz J."/>
            <person name="Derieg N."/>
            <person name="Yan J."/>
            <person name="Mihaltcheva S."/>
            <person name="Hayes R.D."/>
            <person name="Rokhsar D."/>
        </authorList>
    </citation>
    <scope>NUCLEOTIDE SEQUENCE [LARGE SCALE GENOMIC DNA]</scope>
    <source>
        <strain evidence="3">cv. Goldsmith</strain>
    </source>
</reference>
<proteinExistence type="predicted"/>
<dbReference type="EMBL" id="KZ305019">
    <property type="protein sequence ID" value="PIA62475.1"/>
    <property type="molecule type" value="Genomic_DNA"/>
</dbReference>
<evidence type="ECO:0000313" key="2">
    <source>
        <dbReference type="EMBL" id="PIA62475.1"/>
    </source>
</evidence>
<dbReference type="STRING" id="218851.A0A2G5F373"/>
<dbReference type="InParanoid" id="A0A2G5F373"/>
<gene>
    <name evidence="2" type="ORF">AQUCO_00200467v1</name>
</gene>
<dbReference type="AlphaFoldDB" id="A0A2G5F373"/>
<keyword evidence="3" id="KW-1185">Reference proteome</keyword>
<feature type="compositionally biased region" description="Basic and acidic residues" evidence="1">
    <location>
        <begin position="253"/>
        <end position="263"/>
    </location>
</feature>
<name>A0A2G5F373_AQUCA</name>
<protein>
    <submittedName>
        <fullName evidence="2">Uncharacterized protein</fullName>
    </submittedName>
</protein>
<feature type="region of interest" description="Disordered" evidence="1">
    <location>
        <begin position="190"/>
        <end position="263"/>
    </location>
</feature>
<organism evidence="2 3">
    <name type="scientific">Aquilegia coerulea</name>
    <name type="common">Rocky mountain columbine</name>
    <dbReference type="NCBI Taxonomy" id="218851"/>
    <lineage>
        <taxon>Eukaryota</taxon>
        <taxon>Viridiplantae</taxon>
        <taxon>Streptophyta</taxon>
        <taxon>Embryophyta</taxon>
        <taxon>Tracheophyta</taxon>
        <taxon>Spermatophyta</taxon>
        <taxon>Magnoliopsida</taxon>
        <taxon>Ranunculales</taxon>
        <taxon>Ranunculaceae</taxon>
        <taxon>Thalictroideae</taxon>
        <taxon>Aquilegia</taxon>
    </lineage>
</organism>
<feature type="compositionally biased region" description="Basic residues" evidence="1">
    <location>
        <begin position="19"/>
        <end position="29"/>
    </location>
</feature>
<feature type="region of interest" description="Disordered" evidence="1">
    <location>
        <begin position="1"/>
        <end position="176"/>
    </location>
</feature>
<feature type="compositionally biased region" description="Basic and acidic residues" evidence="1">
    <location>
        <begin position="65"/>
        <end position="81"/>
    </location>
</feature>
<evidence type="ECO:0000313" key="3">
    <source>
        <dbReference type="Proteomes" id="UP000230069"/>
    </source>
</evidence>
<evidence type="ECO:0000256" key="1">
    <source>
        <dbReference type="SAM" id="MobiDB-lite"/>
    </source>
</evidence>
<feature type="compositionally biased region" description="Acidic residues" evidence="1">
    <location>
        <begin position="242"/>
        <end position="252"/>
    </location>
</feature>
<feature type="compositionally biased region" description="Basic and acidic residues" evidence="1">
    <location>
        <begin position="117"/>
        <end position="140"/>
    </location>
</feature>
<accession>A0A2G5F373</accession>